<reference evidence="2" key="1">
    <citation type="submission" date="2022-11" db="EMBL/GenBank/DDBJ databases">
        <authorList>
            <person name="Morgan W.R."/>
            <person name="Tartar A."/>
        </authorList>
    </citation>
    <scope>NUCLEOTIDE SEQUENCE</scope>
    <source>
        <strain evidence="2">ARSEF 373</strain>
    </source>
</reference>
<dbReference type="InterPro" id="IPR054722">
    <property type="entry name" value="PolX-like_BBD"/>
</dbReference>
<organism evidence="2 3">
    <name type="scientific">Lagenidium giganteum</name>
    <dbReference type="NCBI Taxonomy" id="4803"/>
    <lineage>
        <taxon>Eukaryota</taxon>
        <taxon>Sar</taxon>
        <taxon>Stramenopiles</taxon>
        <taxon>Oomycota</taxon>
        <taxon>Peronosporomycetes</taxon>
        <taxon>Pythiales</taxon>
        <taxon>Pythiaceae</taxon>
    </lineage>
</organism>
<protein>
    <recommendedName>
        <fullName evidence="1">Retrovirus-related Pol polyprotein from transposon TNT 1-94-like beta-barrel domain-containing protein</fullName>
    </recommendedName>
</protein>
<evidence type="ECO:0000313" key="3">
    <source>
        <dbReference type="Proteomes" id="UP001146120"/>
    </source>
</evidence>
<name>A0AAV2ZAA9_9STRA</name>
<dbReference type="Pfam" id="PF14223">
    <property type="entry name" value="Retrotran_gag_2"/>
    <property type="match status" value="1"/>
</dbReference>
<gene>
    <name evidence="2" type="ORF">N0F65_004813</name>
</gene>
<accession>A0AAV2ZAA9</accession>
<keyword evidence="3" id="KW-1185">Reference proteome</keyword>
<evidence type="ECO:0000313" key="2">
    <source>
        <dbReference type="EMBL" id="DBA02178.1"/>
    </source>
</evidence>
<dbReference type="AlphaFoldDB" id="A0AAV2ZAA9"/>
<reference evidence="2" key="2">
    <citation type="journal article" date="2023" name="Microbiol Resour">
        <title>Decontamination and Annotation of the Draft Genome Sequence of the Oomycete Lagenidium giganteum ARSEF 373.</title>
        <authorList>
            <person name="Morgan W.R."/>
            <person name="Tartar A."/>
        </authorList>
    </citation>
    <scope>NUCLEOTIDE SEQUENCE</scope>
    <source>
        <strain evidence="2">ARSEF 373</strain>
    </source>
</reference>
<dbReference type="Proteomes" id="UP001146120">
    <property type="component" value="Unassembled WGS sequence"/>
</dbReference>
<sequence>MCQKYQSKTWGKVVAFHEQFTSIRYEDGTNLQEHLNKLDEFANKLEYMEKRVGQDKRVCCQLSTSLPATWNNFKLPYLMNAKNISWEAMEGQVITEHYRHCVIDSGCSHDMCRDQGPNGQVTLAKHATAPSVGIGKVVVNATAPTGKVHAVLLTRVYHVPSLKNNLLSVAKVAGKGGQFDCNSNPNVVVVKIAYRGVAVECQKSRGPYILNECPRERELGGCTANIEPMAQALWSRQCQKH</sequence>
<feature type="domain" description="Retrovirus-related Pol polyprotein from transposon TNT 1-94-like beta-barrel" evidence="1">
    <location>
        <begin position="102"/>
        <end position="176"/>
    </location>
</feature>
<dbReference type="EMBL" id="DAKRPA010000035">
    <property type="protein sequence ID" value="DBA02178.1"/>
    <property type="molecule type" value="Genomic_DNA"/>
</dbReference>
<proteinExistence type="predicted"/>
<evidence type="ECO:0000259" key="1">
    <source>
        <dbReference type="Pfam" id="PF22936"/>
    </source>
</evidence>
<comment type="caution">
    <text evidence="2">The sequence shown here is derived from an EMBL/GenBank/DDBJ whole genome shotgun (WGS) entry which is preliminary data.</text>
</comment>
<dbReference type="Pfam" id="PF22936">
    <property type="entry name" value="Pol_BBD"/>
    <property type="match status" value="1"/>
</dbReference>